<reference evidence="2" key="1">
    <citation type="journal article" date="2019" name="Environ. Microbiol.">
        <title>Fungal ecological strategies reflected in gene transcription - a case study of two litter decomposers.</title>
        <authorList>
            <person name="Barbi F."/>
            <person name="Kohler A."/>
            <person name="Barry K."/>
            <person name="Baskaran P."/>
            <person name="Daum C."/>
            <person name="Fauchery L."/>
            <person name="Ihrmark K."/>
            <person name="Kuo A."/>
            <person name="LaButti K."/>
            <person name="Lipzen A."/>
            <person name="Morin E."/>
            <person name="Grigoriev I.V."/>
            <person name="Henrissat B."/>
            <person name="Lindahl B."/>
            <person name="Martin F."/>
        </authorList>
    </citation>
    <scope>NUCLEOTIDE SEQUENCE</scope>
    <source>
        <strain evidence="2">JB14</strain>
    </source>
</reference>
<name>A0A6A4HR32_9AGAR</name>
<dbReference type="AlphaFoldDB" id="A0A6A4HR32"/>
<feature type="region of interest" description="Disordered" evidence="1">
    <location>
        <begin position="1"/>
        <end position="41"/>
    </location>
</feature>
<feature type="compositionally biased region" description="Low complexity" evidence="1">
    <location>
        <begin position="20"/>
        <end position="37"/>
    </location>
</feature>
<evidence type="ECO:0000256" key="1">
    <source>
        <dbReference type="SAM" id="MobiDB-lite"/>
    </source>
</evidence>
<evidence type="ECO:0000313" key="3">
    <source>
        <dbReference type="Proteomes" id="UP000799118"/>
    </source>
</evidence>
<dbReference type="EMBL" id="ML769452">
    <property type="protein sequence ID" value="KAE9400899.1"/>
    <property type="molecule type" value="Genomic_DNA"/>
</dbReference>
<organism evidence="2 3">
    <name type="scientific">Gymnopus androsaceus JB14</name>
    <dbReference type="NCBI Taxonomy" id="1447944"/>
    <lineage>
        <taxon>Eukaryota</taxon>
        <taxon>Fungi</taxon>
        <taxon>Dikarya</taxon>
        <taxon>Basidiomycota</taxon>
        <taxon>Agaricomycotina</taxon>
        <taxon>Agaricomycetes</taxon>
        <taxon>Agaricomycetidae</taxon>
        <taxon>Agaricales</taxon>
        <taxon>Marasmiineae</taxon>
        <taxon>Omphalotaceae</taxon>
        <taxon>Gymnopus</taxon>
    </lineage>
</organism>
<feature type="region of interest" description="Disordered" evidence="1">
    <location>
        <begin position="114"/>
        <end position="137"/>
    </location>
</feature>
<sequence length="137" mass="14785">MLPYTRAAQHPGLTNANSQTARPRAPRATPPASSRRSSSCEHCHMKPKYFDGGKTHPYCSKTCASNATVNKYPKAYNRRHNSNSLVSGTCDFCHRRPKSPGSTFCSEACAKDATLSTHPTGNTTGRSKVAPIDSAES</sequence>
<gene>
    <name evidence="2" type="ORF">BT96DRAFT_632711</name>
</gene>
<accession>A0A6A4HR32</accession>
<dbReference type="Proteomes" id="UP000799118">
    <property type="component" value="Unassembled WGS sequence"/>
</dbReference>
<feature type="compositionally biased region" description="Polar residues" evidence="1">
    <location>
        <begin position="114"/>
        <end position="126"/>
    </location>
</feature>
<dbReference type="OrthoDB" id="3062532at2759"/>
<evidence type="ECO:0000313" key="2">
    <source>
        <dbReference type="EMBL" id="KAE9400899.1"/>
    </source>
</evidence>
<protein>
    <submittedName>
        <fullName evidence="2">Uncharacterized protein</fullName>
    </submittedName>
</protein>
<proteinExistence type="predicted"/>
<keyword evidence="3" id="KW-1185">Reference proteome</keyword>